<feature type="domain" description="ABC transporter" evidence="12">
    <location>
        <begin position="1339"/>
        <end position="1583"/>
    </location>
</feature>
<organism evidence="14 15">
    <name type="scientific">Jimgerdemannia flammicorona</name>
    <dbReference type="NCBI Taxonomy" id="994334"/>
    <lineage>
        <taxon>Eukaryota</taxon>
        <taxon>Fungi</taxon>
        <taxon>Fungi incertae sedis</taxon>
        <taxon>Mucoromycota</taxon>
        <taxon>Mucoromycotina</taxon>
        <taxon>Endogonomycetes</taxon>
        <taxon>Endogonales</taxon>
        <taxon>Endogonaceae</taxon>
        <taxon>Jimgerdemannia</taxon>
    </lineage>
</organism>
<dbReference type="Gene3D" id="3.40.50.300">
    <property type="entry name" value="P-loop containing nucleotide triphosphate hydrolases"/>
    <property type="match status" value="2"/>
</dbReference>
<feature type="transmembrane region" description="Helical" evidence="11">
    <location>
        <begin position="1087"/>
        <end position="1112"/>
    </location>
</feature>
<feature type="transmembrane region" description="Helical" evidence="11">
    <location>
        <begin position="1177"/>
        <end position="1202"/>
    </location>
</feature>
<feature type="transmembrane region" description="Helical" evidence="11">
    <location>
        <begin position="983"/>
        <end position="1009"/>
    </location>
</feature>
<accession>A0A433DGS8</accession>
<feature type="domain" description="ABC transmembrane type-1" evidence="13">
    <location>
        <begin position="315"/>
        <end position="560"/>
    </location>
</feature>
<dbReference type="SUPFAM" id="SSF52540">
    <property type="entry name" value="P-loop containing nucleoside triphosphate hydrolases"/>
    <property type="match status" value="2"/>
</dbReference>
<evidence type="ECO:0000256" key="7">
    <source>
        <dbReference type="ARBA" id="ARBA00022989"/>
    </source>
</evidence>
<dbReference type="PROSITE" id="PS50929">
    <property type="entry name" value="ABC_TM1F"/>
    <property type="match status" value="2"/>
</dbReference>
<feature type="region of interest" description="Disordered" evidence="10">
    <location>
        <begin position="419"/>
        <end position="455"/>
    </location>
</feature>
<feature type="domain" description="ABC transmembrane type-1" evidence="13">
    <location>
        <begin position="997"/>
        <end position="1215"/>
    </location>
</feature>
<proteinExistence type="predicted"/>
<feature type="transmembrane region" description="Helical" evidence="11">
    <location>
        <begin position="472"/>
        <end position="493"/>
    </location>
</feature>
<dbReference type="EMBL" id="RBNI01001730">
    <property type="protein sequence ID" value="RUP50048.1"/>
    <property type="molecule type" value="Genomic_DNA"/>
</dbReference>
<dbReference type="OrthoDB" id="6500128at2759"/>
<evidence type="ECO:0008006" key="16">
    <source>
        <dbReference type="Google" id="ProtNLM"/>
    </source>
</evidence>
<dbReference type="PANTHER" id="PTHR24223">
    <property type="entry name" value="ATP-BINDING CASSETTE SUB-FAMILY C"/>
    <property type="match status" value="1"/>
</dbReference>
<keyword evidence="3 11" id="KW-0812">Transmembrane</keyword>
<keyword evidence="5" id="KW-0547">Nucleotide-binding</keyword>
<dbReference type="FunFam" id="3.40.50.300:FF:000565">
    <property type="entry name" value="ABC bile acid transporter"/>
    <property type="match status" value="1"/>
</dbReference>
<feature type="transmembrane region" description="Helical" evidence="11">
    <location>
        <begin position="313"/>
        <end position="331"/>
    </location>
</feature>
<feature type="transmembrane region" description="Helical" evidence="11">
    <location>
        <begin position="1244"/>
        <end position="1264"/>
    </location>
</feature>
<sequence>MPRIVTNHVSIRKNYCGIETADLRHQATCYKTIVDTATAPHSTAVTIMAAPIWLSVPIATVASASALILAFQRVNHHKTRLSERNDREKSADIRDPTKPFSTTNRDAVKVTATILHVALLSFALGWKFYDHPSHADHDDTFRTAITLISWLYALTLSIVSLKHKIPEAWGWILNVHLFIIFITTFIMDLFELRWLLKSYANATTSTISIFTLVSSFFLTGLLCGVTGTTRRGAPFLDRTGRPVDPIVVSSIFEFLSFEWITPLLIRGSKTDPLKDSELWILPTMYRGWNLYNTFKRHRDRGLIYRLIKANQTAFILQIILTLITSSLYYAAPFCMNRILVFMEDYADQVKYNDDQTADSKRPSLEIGYIYVLGLFLSKVALALFNAQLWYWAASSLQIRVKSLCNIEVYVKTLKRRSTSTATDSDGKDVAKVDNEDKKDSDDSNDDDPSSSTGKIVNLMSTDSSRIADYAKWWIALLGAPIELSVGILFLYQLLGLSCFVGLLVMIVTLPINHYTAKSFAKTQERLMEARDKRVSLMNEVLQGVRQIKFFAWEKQWTKRILATPNVSLRNQLSFDLAQLEGKDLTPAIAFTSITVFNELRFALNILPEAVMDGLQALISVRRIEKYLQEPEIEYTTSSDVSTLHSESKIGFDDATIAWDYPSSAAETANTNDAPSTQKSFILKDVNLSFPIGELSVVCGATGAGKTLLLLGLLGETRIIKGQAFCPRTPVFEGDLYDDGGNESTSKIYIAPENWIQQDAMAFVAQTAWLQNASIRDNILFGLPYNEQRYLDVLDACALTKDLDIFEDGDETEIGEKGITLSGGQKQRVALARAVYSRAGVVVMDDVLSAVDAHTARHIYEKCLMGPLLAGQRRTQILVTHHVRLCISDAAYVVSIKNGKIGLSGTPGELRQSGVLSTILQEEEVLAETERVDTTAASSSSSTSEAGTAAIEEQPKFILKRTNKPKKLVDDEARETGMVKARIYGIYSNIVGGLLFWILVCVVFVGTRLLEVSESWWLKLWSQSYTSFNSTSGGIFTMASVGNSTVFASSLYRQTMESPFAFNKPSSTAPYYSNQLVSLDKRNDDLNFYLAVYAAIATSTILVASCRFALIYYGSLKASKKMYETLLRRILRSPLRFFDTTPVGRILNRFSKDFETVDSKLPDNVAWFLNQSIDTASIIIIVCAVAPFLIVPMMLLGTLYLLVGRMFSSTSRQLKRMDSWRGDDPFFRCNEEVLVRNARQVDRWLSLRFFIFGACVSFGTGGFILSHMDTISVSLAGFVLYFALNFTSAIFWTVQRYTSLELALNSVERVVEFSEGAEEAPEIIEPRPPASWPVEGKIDVRDLRIRYAADLDPVLHNLSFTINPQEKIGVVGRTGSGKSTLALSFFRFIEATAGSIVIDGIDIANVGLEDLRSRLTIIPQDPTLFSGTLRSNLDPFDQYEDGEIFESLRRVHLLPSASDSNAAESEAINANVFRNLETPVNEGGKNFSQGQRQLLCLARALLKRTKIVLMDEATASVDFATDEAIQKTIQTEFVDCTILCIAHRLLTVIDYDRILVLDHGKIVEFDSPYALISDTTSLFYAMCCKSGEFEALTNTNYRQGSFTNYLNNHSPNKLYTTPWSFIATARKFPVRLIHPSIGITTQNNLQSVIQIHIARPIPSPRQKSTSIVHLDVLLISRLLVLARRSRLAQYRIFNLPILRPALYQLSISQLKSIAVGDGFGGLPVNLRRLLELTLREEVRD</sequence>
<evidence type="ECO:0000256" key="5">
    <source>
        <dbReference type="ARBA" id="ARBA00022741"/>
    </source>
</evidence>
<evidence type="ECO:0000259" key="13">
    <source>
        <dbReference type="PROSITE" id="PS50929"/>
    </source>
</evidence>
<keyword evidence="9" id="KW-0325">Glycoprotein</keyword>
<dbReference type="PANTHER" id="PTHR24223:SF353">
    <property type="entry name" value="ABC TRANSPORTER ATP-BINDING PROTEIN_PERMEASE VMR1-RELATED"/>
    <property type="match status" value="1"/>
</dbReference>
<dbReference type="Proteomes" id="UP000268093">
    <property type="component" value="Unassembled WGS sequence"/>
</dbReference>
<dbReference type="InterPro" id="IPR003439">
    <property type="entry name" value="ABC_transporter-like_ATP-bd"/>
</dbReference>
<dbReference type="CDD" id="cd18604">
    <property type="entry name" value="ABC_6TM_VMR1_D2_like"/>
    <property type="match status" value="1"/>
</dbReference>
<feature type="non-terminal residue" evidence="14">
    <location>
        <position position="1739"/>
    </location>
</feature>
<dbReference type="CDD" id="cd03244">
    <property type="entry name" value="ABCC_MRP_domain2"/>
    <property type="match status" value="1"/>
</dbReference>
<evidence type="ECO:0000256" key="6">
    <source>
        <dbReference type="ARBA" id="ARBA00022840"/>
    </source>
</evidence>
<evidence type="ECO:0000313" key="14">
    <source>
        <dbReference type="EMBL" id="RUP50048.1"/>
    </source>
</evidence>
<keyword evidence="7 11" id="KW-1133">Transmembrane helix</keyword>
<protein>
    <recommendedName>
        <fullName evidence="16">P-loop containing nucleoside triphosphate hydrolase protein</fullName>
    </recommendedName>
</protein>
<keyword evidence="2" id="KW-0813">Transport</keyword>
<dbReference type="GO" id="GO:0016887">
    <property type="term" value="F:ATP hydrolysis activity"/>
    <property type="evidence" value="ECO:0007669"/>
    <property type="project" value="InterPro"/>
</dbReference>
<name>A0A433DGS8_9FUNG</name>
<evidence type="ECO:0000256" key="4">
    <source>
        <dbReference type="ARBA" id="ARBA00022737"/>
    </source>
</evidence>
<feature type="transmembrane region" description="Helical" evidence="11">
    <location>
        <begin position="368"/>
        <end position="392"/>
    </location>
</feature>
<dbReference type="InterPro" id="IPR011527">
    <property type="entry name" value="ABC1_TM_dom"/>
</dbReference>
<dbReference type="GO" id="GO:0140359">
    <property type="term" value="F:ABC-type transporter activity"/>
    <property type="evidence" value="ECO:0007669"/>
    <property type="project" value="InterPro"/>
</dbReference>
<evidence type="ECO:0000256" key="1">
    <source>
        <dbReference type="ARBA" id="ARBA00004141"/>
    </source>
</evidence>
<dbReference type="Pfam" id="PF00005">
    <property type="entry name" value="ABC_tran"/>
    <property type="match status" value="2"/>
</dbReference>
<dbReference type="GO" id="GO:0005524">
    <property type="term" value="F:ATP binding"/>
    <property type="evidence" value="ECO:0007669"/>
    <property type="project" value="UniProtKB-KW"/>
</dbReference>
<dbReference type="InterPro" id="IPR036640">
    <property type="entry name" value="ABC1_TM_sf"/>
</dbReference>
<feature type="transmembrane region" description="Helical" evidence="11">
    <location>
        <begin position="499"/>
        <end position="516"/>
    </location>
</feature>
<feature type="compositionally biased region" description="Basic and acidic residues" evidence="10">
    <location>
        <begin position="424"/>
        <end position="441"/>
    </location>
</feature>
<feature type="transmembrane region" description="Helical" evidence="11">
    <location>
        <begin position="207"/>
        <end position="228"/>
    </location>
</feature>
<keyword evidence="15" id="KW-1185">Reference proteome</keyword>
<comment type="subcellular location">
    <subcellularLocation>
        <location evidence="1">Membrane</location>
        <topology evidence="1">Multi-pass membrane protein</topology>
    </subcellularLocation>
</comment>
<keyword evidence="6" id="KW-0067">ATP-binding</keyword>
<reference evidence="14 15" key="1">
    <citation type="journal article" date="2018" name="New Phytol.">
        <title>Phylogenomics of Endogonaceae and evolution of mycorrhizas within Mucoromycota.</title>
        <authorList>
            <person name="Chang Y."/>
            <person name="Desiro A."/>
            <person name="Na H."/>
            <person name="Sandor L."/>
            <person name="Lipzen A."/>
            <person name="Clum A."/>
            <person name="Barry K."/>
            <person name="Grigoriev I.V."/>
            <person name="Martin F.M."/>
            <person name="Stajich J.E."/>
            <person name="Smith M.E."/>
            <person name="Bonito G."/>
            <person name="Spatafora J.W."/>
        </authorList>
    </citation>
    <scope>NUCLEOTIDE SEQUENCE [LARGE SCALE GENOMIC DNA]</scope>
    <source>
        <strain evidence="14 15">GMNB39</strain>
    </source>
</reference>
<evidence type="ECO:0000256" key="8">
    <source>
        <dbReference type="ARBA" id="ARBA00023136"/>
    </source>
</evidence>
<evidence type="ECO:0000313" key="15">
    <source>
        <dbReference type="Proteomes" id="UP000268093"/>
    </source>
</evidence>
<dbReference type="PROSITE" id="PS50893">
    <property type="entry name" value="ABC_TRANSPORTER_2"/>
    <property type="match status" value="2"/>
</dbReference>
<feature type="transmembrane region" description="Helical" evidence="11">
    <location>
        <begin position="168"/>
        <end position="187"/>
    </location>
</feature>
<dbReference type="SUPFAM" id="SSF90123">
    <property type="entry name" value="ABC transporter transmembrane region"/>
    <property type="match status" value="2"/>
</dbReference>
<dbReference type="GO" id="GO:0000329">
    <property type="term" value="C:fungal-type vacuole membrane"/>
    <property type="evidence" value="ECO:0007669"/>
    <property type="project" value="TreeGrafter"/>
</dbReference>
<evidence type="ECO:0000256" key="10">
    <source>
        <dbReference type="SAM" id="MobiDB-lite"/>
    </source>
</evidence>
<comment type="caution">
    <text evidence="14">The sequence shown here is derived from an EMBL/GenBank/DDBJ whole genome shotgun (WGS) entry which is preliminary data.</text>
</comment>
<feature type="transmembrane region" description="Helical" evidence="11">
    <location>
        <begin position="141"/>
        <end position="161"/>
    </location>
</feature>
<dbReference type="CDD" id="cd18596">
    <property type="entry name" value="ABC_6TM_VMR1_D1_like"/>
    <property type="match status" value="1"/>
</dbReference>
<dbReference type="CDD" id="cd03250">
    <property type="entry name" value="ABCC_MRP_domain1"/>
    <property type="match status" value="1"/>
</dbReference>
<feature type="region of interest" description="Disordered" evidence="10">
    <location>
        <begin position="80"/>
        <end position="99"/>
    </location>
</feature>
<dbReference type="FunFam" id="3.40.50.300:FF:000825">
    <property type="entry name" value="ABC bile acid transporter"/>
    <property type="match status" value="1"/>
</dbReference>
<evidence type="ECO:0000256" key="9">
    <source>
        <dbReference type="ARBA" id="ARBA00023180"/>
    </source>
</evidence>
<gene>
    <name evidence="14" type="ORF">BC936DRAFT_140549</name>
</gene>
<dbReference type="InterPro" id="IPR050173">
    <property type="entry name" value="ABC_transporter_C-like"/>
</dbReference>
<dbReference type="Pfam" id="PF00664">
    <property type="entry name" value="ABC_membrane"/>
    <property type="match status" value="2"/>
</dbReference>
<evidence type="ECO:0000259" key="12">
    <source>
        <dbReference type="PROSITE" id="PS50893"/>
    </source>
</evidence>
<dbReference type="Gene3D" id="1.20.1560.10">
    <property type="entry name" value="ABC transporter type 1, transmembrane domain"/>
    <property type="match status" value="3"/>
</dbReference>
<evidence type="ECO:0000256" key="3">
    <source>
        <dbReference type="ARBA" id="ARBA00022692"/>
    </source>
</evidence>
<feature type="transmembrane region" description="Helical" evidence="11">
    <location>
        <begin position="52"/>
        <end position="71"/>
    </location>
</feature>
<keyword evidence="4" id="KW-0677">Repeat</keyword>
<dbReference type="InterPro" id="IPR003593">
    <property type="entry name" value="AAA+_ATPase"/>
</dbReference>
<dbReference type="InterPro" id="IPR017871">
    <property type="entry name" value="ABC_transporter-like_CS"/>
</dbReference>
<evidence type="ECO:0000256" key="11">
    <source>
        <dbReference type="SAM" id="Phobius"/>
    </source>
</evidence>
<dbReference type="PROSITE" id="PS00211">
    <property type="entry name" value="ABC_TRANSPORTER_1"/>
    <property type="match status" value="2"/>
</dbReference>
<feature type="domain" description="ABC transporter" evidence="12">
    <location>
        <begin position="665"/>
        <end position="922"/>
    </location>
</feature>
<feature type="compositionally biased region" description="Basic and acidic residues" evidence="10">
    <location>
        <begin position="80"/>
        <end position="97"/>
    </location>
</feature>
<dbReference type="SMART" id="SM00382">
    <property type="entry name" value="AAA"/>
    <property type="match status" value="2"/>
</dbReference>
<feature type="transmembrane region" description="Helical" evidence="11">
    <location>
        <begin position="1270"/>
        <end position="1293"/>
    </location>
</feature>
<feature type="transmembrane region" description="Helical" evidence="11">
    <location>
        <begin position="107"/>
        <end position="129"/>
    </location>
</feature>
<keyword evidence="8 11" id="KW-0472">Membrane</keyword>
<evidence type="ECO:0000256" key="2">
    <source>
        <dbReference type="ARBA" id="ARBA00022448"/>
    </source>
</evidence>
<dbReference type="InterPro" id="IPR027417">
    <property type="entry name" value="P-loop_NTPase"/>
</dbReference>